<reference evidence="2" key="1">
    <citation type="journal article" date="2023" name="BMC Genomics">
        <title>Chromosome-level genome assemblies of Cutaneotrichosporon spp. (Trichosporonales, Basidiomycota) reveal imbalanced evolution between nucleotide sequences and chromosome synteny.</title>
        <authorList>
            <person name="Kobayashi Y."/>
            <person name="Kayamori A."/>
            <person name="Aoki K."/>
            <person name="Shiwa Y."/>
            <person name="Matsutani M."/>
            <person name="Fujita N."/>
            <person name="Sugita T."/>
            <person name="Iwasaki W."/>
            <person name="Tanaka N."/>
            <person name="Takashima M."/>
        </authorList>
    </citation>
    <scope>NUCLEOTIDE SEQUENCE</scope>
    <source>
        <strain evidence="2">HIS016</strain>
    </source>
</reference>
<organism evidence="2 3">
    <name type="scientific">Cutaneotrichosporon spelunceum</name>
    <dbReference type="NCBI Taxonomy" id="1672016"/>
    <lineage>
        <taxon>Eukaryota</taxon>
        <taxon>Fungi</taxon>
        <taxon>Dikarya</taxon>
        <taxon>Basidiomycota</taxon>
        <taxon>Agaricomycotina</taxon>
        <taxon>Tremellomycetes</taxon>
        <taxon>Trichosporonales</taxon>
        <taxon>Trichosporonaceae</taxon>
        <taxon>Cutaneotrichosporon</taxon>
    </lineage>
</organism>
<dbReference type="EMBL" id="BTCM01000001">
    <property type="protein sequence ID" value="GMK54741.1"/>
    <property type="molecule type" value="Genomic_DNA"/>
</dbReference>
<name>A0AAD3Y9C7_9TREE</name>
<keyword evidence="3" id="KW-1185">Reference proteome</keyword>
<protein>
    <submittedName>
        <fullName evidence="2">Uncharacterized protein</fullName>
    </submittedName>
</protein>
<gene>
    <name evidence="2" type="ORF">CspeluHIS016_0113270</name>
</gene>
<feature type="region of interest" description="Disordered" evidence="1">
    <location>
        <begin position="70"/>
        <end position="95"/>
    </location>
</feature>
<reference evidence="2" key="2">
    <citation type="submission" date="2023-06" db="EMBL/GenBank/DDBJ databases">
        <authorList>
            <person name="Kobayashi Y."/>
            <person name="Kayamori A."/>
            <person name="Aoki K."/>
            <person name="Shiwa Y."/>
            <person name="Fujita N."/>
            <person name="Sugita T."/>
            <person name="Iwasaki W."/>
            <person name="Tanaka N."/>
            <person name="Takashima M."/>
        </authorList>
    </citation>
    <scope>NUCLEOTIDE SEQUENCE</scope>
    <source>
        <strain evidence="2">HIS016</strain>
    </source>
</reference>
<evidence type="ECO:0000313" key="3">
    <source>
        <dbReference type="Proteomes" id="UP001222932"/>
    </source>
</evidence>
<proteinExistence type="predicted"/>
<dbReference type="AlphaFoldDB" id="A0AAD3Y9C7"/>
<comment type="caution">
    <text evidence="2">The sequence shown here is derived from an EMBL/GenBank/DDBJ whole genome shotgun (WGS) entry which is preliminary data.</text>
</comment>
<sequence length="147" mass="15970">MDGRGRAPRTGAAASLGFDFVPRPTIVPIEDEKMTEPQPTEPRSSFWAWRERYLASTPLPVQAAPMPSELANEGALGPAPRTPALDPHITDDEDDWEHVHADEDHLFGELELDIDQDLDASHVLPAAPKSGQAVPDDVERTGSASQT</sequence>
<dbReference type="Proteomes" id="UP001222932">
    <property type="component" value="Unassembled WGS sequence"/>
</dbReference>
<evidence type="ECO:0000313" key="2">
    <source>
        <dbReference type="EMBL" id="GMK54741.1"/>
    </source>
</evidence>
<accession>A0AAD3Y9C7</accession>
<feature type="region of interest" description="Disordered" evidence="1">
    <location>
        <begin position="124"/>
        <end position="147"/>
    </location>
</feature>
<evidence type="ECO:0000256" key="1">
    <source>
        <dbReference type="SAM" id="MobiDB-lite"/>
    </source>
</evidence>